<protein>
    <submittedName>
        <fullName evidence="10">Putative ABC transport system permease protein</fullName>
    </submittedName>
</protein>
<evidence type="ECO:0000256" key="1">
    <source>
        <dbReference type="ARBA" id="ARBA00004651"/>
    </source>
</evidence>
<dbReference type="InterPro" id="IPR050250">
    <property type="entry name" value="Macrolide_Exporter_MacB"/>
</dbReference>
<comment type="subcellular location">
    <subcellularLocation>
        <location evidence="1">Cell membrane</location>
        <topology evidence="1">Multi-pass membrane protein</topology>
    </subcellularLocation>
</comment>
<dbReference type="InterPro" id="IPR003838">
    <property type="entry name" value="ABC3_permease_C"/>
</dbReference>
<dbReference type="GO" id="GO:0005886">
    <property type="term" value="C:plasma membrane"/>
    <property type="evidence" value="ECO:0007669"/>
    <property type="project" value="UniProtKB-SubCell"/>
</dbReference>
<feature type="transmembrane region" description="Helical" evidence="7">
    <location>
        <begin position="740"/>
        <end position="759"/>
    </location>
</feature>
<dbReference type="GO" id="GO:0022857">
    <property type="term" value="F:transmembrane transporter activity"/>
    <property type="evidence" value="ECO:0007669"/>
    <property type="project" value="TreeGrafter"/>
</dbReference>
<comment type="caution">
    <text evidence="10">The sequence shown here is derived from an EMBL/GenBank/DDBJ whole genome shotgun (WGS) entry which is preliminary data.</text>
</comment>
<feature type="transmembrane region" description="Helical" evidence="7">
    <location>
        <begin position="21"/>
        <end position="42"/>
    </location>
</feature>
<dbReference type="Pfam" id="PF12704">
    <property type="entry name" value="MacB_PCD"/>
    <property type="match status" value="1"/>
</dbReference>
<dbReference type="Pfam" id="PF02687">
    <property type="entry name" value="FtsX"/>
    <property type="match status" value="2"/>
</dbReference>
<keyword evidence="2" id="KW-1003">Cell membrane</keyword>
<keyword evidence="4 7" id="KW-1133">Transmembrane helix</keyword>
<evidence type="ECO:0000313" key="11">
    <source>
        <dbReference type="Proteomes" id="UP000590442"/>
    </source>
</evidence>
<dbReference type="InterPro" id="IPR025857">
    <property type="entry name" value="MacB_PCD"/>
</dbReference>
<proteinExistence type="inferred from homology"/>
<accession>A0A846QUJ9</accession>
<feature type="domain" description="MacB-like periplasmic core" evidence="9">
    <location>
        <begin position="20"/>
        <end position="237"/>
    </location>
</feature>
<comment type="similarity">
    <text evidence="6">Belongs to the ABC-4 integral membrane protein family.</text>
</comment>
<feature type="transmembrane region" description="Helical" evidence="7">
    <location>
        <begin position="389"/>
        <end position="413"/>
    </location>
</feature>
<evidence type="ECO:0000256" key="5">
    <source>
        <dbReference type="ARBA" id="ARBA00023136"/>
    </source>
</evidence>
<name>A0A846QUJ9_9FLAO</name>
<dbReference type="AlphaFoldDB" id="A0A846QUJ9"/>
<dbReference type="RefSeq" id="WP_167960835.1">
    <property type="nucleotide sequence ID" value="NZ_JAATJJ010000001.1"/>
</dbReference>
<dbReference type="EMBL" id="JAATJJ010000001">
    <property type="protein sequence ID" value="NJB70222.1"/>
    <property type="molecule type" value="Genomic_DNA"/>
</dbReference>
<feature type="transmembrane region" description="Helical" evidence="7">
    <location>
        <begin position="688"/>
        <end position="710"/>
    </location>
</feature>
<feature type="domain" description="ABC3 transporter permease C-terminal" evidence="8">
    <location>
        <begin position="690"/>
        <end position="804"/>
    </location>
</feature>
<feature type="transmembrane region" description="Helical" evidence="7">
    <location>
        <begin position="439"/>
        <end position="458"/>
    </location>
</feature>
<keyword evidence="3 7" id="KW-0812">Transmembrane</keyword>
<feature type="transmembrane region" description="Helical" evidence="7">
    <location>
        <begin position="347"/>
        <end position="369"/>
    </location>
</feature>
<feature type="transmembrane region" description="Helical" evidence="7">
    <location>
        <begin position="774"/>
        <end position="794"/>
    </location>
</feature>
<feature type="domain" description="ABC3 transporter permease C-terminal" evidence="8">
    <location>
        <begin position="302"/>
        <end position="415"/>
    </location>
</feature>
<keyword evidence="11" id="KW-1185">Reference proteome</keyword>
<reference evidence="10 11" key="1">
    <citation type="submission" date="2020-03" db="EMBL/GenBank/DDBJ databases">
        <title>Genomic Encyclopedia of Type Strains, Phase IV (KMG-IV): sequencing the most valuable type-strain genomes for metagenomic binning, comparative biology and taxonomic classification.</title>
        <authorList>
            <person name="Goeker M."/>
        </authorList>
    </citation>
    <scope>NUCLEOTIDE SEQUENCE [LARGE SCALE GENOMIC DNA]</scope>
    <source>
        <strain evidence="10 11">DSM 29762</strain>
    </source>
</reference>
<evidence type="ECO:0000259" key="9">
    <source>
        <dbReference type="Pfam" id="PF12704"/>
    </source>
</evidence>
<dbReference type="Proteomes" id="UP000590442">
    <property type="component" value="Unassembled WGS sequence"/>
</dbReference>
<evidence type="ECO:0000259" key="8">
    <source>
        <dbReference type="Pfam" id="PF02687"/>
    </source>
</evidence>
<evidence type="ECO:0000256" key="7">
    <source>
        <dbReference type="SAM" id="Phobius"/>
    </source>
</evidence>
<evidence type="ECO:0000256" key="4">
    <source>
        <dbReference type="ARBA" id="ARBA00022989"/>
    </source>
</evidence>
<evidence type="ECO:0000256" key="3">
    <source>
        <dbReference type="ARBA" id="ARBA00022692"/>
    </source>
</evidence>
<evidence type="ECO:0000256" key="6">
    <source>
        <dbReference type="ARBA" id="ARBA00038076"/>
    </source>
</evidence>
<evidence type="ECO:0000313" key="10">
    <source>
        <dbReference type="EMBL" id="NJB70222.1"/>
    </source>
</evidence>
<gene>
    <name evidence="10" type="ORF">GGR42_000684</name>
</gene>
<dbReference type="PANTHER" id="PTHR30572:SF4">
    <property type="entry name" value="ABC TRANSPORTER PERMEASE YTRF"/>
    <property type="match status" value="1"/>
</dbReference>
<dbReference type="PANTHER" id="PTHR30572">
    <property type="entry name" value="MEMBRANE COMPONENT OF TRANSPORTER-RELATED"/>
    <property type="match status" value="1"/>
</dbReference>
<sequence>MFKNHIKIAWRSLKKQPFFTFLNTFGLAIGMAGFLLISLYIYDELSYDKMFADADRIHRINGDIKFGGDARKYAVSPAPMAEALKSDFSEVELVTRFRTRGSALVRKSDAEANVKEEQTTYVDPTFFEMFGIKLLAGDVKTALKDPNTLVMTKTAAEKHFGVSDAIGQNLLLNNSETYTVVGVVDDFPRNSFLRDYSIFESMEGYDDSKVVNWGSNNYQTYMKLIPSANVAAMQEPLQGFLGKYVVPGVQQFMPGITEEQFKAAGNHLIYSTIPLTDIHLHSDLVAEISPNNDIQSIYILSFIAIFLIVLASVNFMNLSTAHSLKRAKEVGVRKTLGSNKIDLVRQFLVESGLISFLSLALALVFALIALPFFNSLANKDISIPFANPFFWLILIGLVIFLGLFSGSYPAFFMSRFMPVKVLKGGGQSSAGGGKVRNSLVVFQFAISVFLIVSTLVVYQQLKYIQGKDLGFSKDQVLIVNDVYAAGSKVTSFKDQVKQLGFVKNATLSSYFPTPSSRSDSTFSPEEGLTDQESAVSMQQWGVDHDYVSTMDFEFVAGRNFDKNFGNDSTAIIVNETAVKIMKLSPQEAIGKRYTPDFSRENPSFFNIIGVIKDFHFSSLKEEIDALSLHLEDNAYAMAVKIQAGDFTNAISQIKSVWEDVVPGQPFDYYFMDDAFNDTYESEQRLGNIFIIFTVLSLIIACLGLFGLAAFNAEKRVKEIGVRKVLGATVGQISLKLTLDFLKLVGVAILISLPLGWFAMNKWLEDFSYRIDFPWWVFALAAFLAILISVVTVSYQSIKAAIVNPVKSLRTE</sequence>
<organism evidence="10 11">
    <name type="scientific">Saonia flava</name>
    <dbReference type="NCBI Taxonomy" id="523696"/>
    <lineage>
        <taxon>Bacteria</taxon>
        <taxon>Pseudomonadati</taxon>
        <taxon>Bacteroidota</taxon>
        <taxon>Flavobacteriia</taxon>
        <taxon>Flavobacteriales</taxon>
        <taxon>Flavobacteriaceae</taxon>
        <taxon>Saonia</taxon>
    </lineage>
</organism>
<keyword evidence="5 7" id="KW-0472">Membrane</keyword>
<feature type="transmembrane region" description="Helical" evidence="7">
    <location>
        <begin position="297"/>
        <end position="318"/>
    </location>
</feature>
<evidence type="ECO:0000256" key="2">
    <source>
        <dbReference type="ARBA" id="ARBA00022475"/>
    </source>
</evidence>